<keyword evidence="3" id="KW-1185">Reference proteome</keyword>
<evidence type="ECO:0000313" key="3">
    <source>
        <dbReference type="Proteomes" id="UP000231134"/>
    </source>
</evidence>
<dbReference type="InterPro" id="IPR057727">
    <property type="entry name" value="WCX_dom"/>
</dbReference>
<comment type="caution">
    <text evidence="2">The sequence shown here is derived from an EMBL/GenBank/DDBJ whole genome shotgun (WGS) entry which is preliminary data.</text>
</comment>
<keyword evidence="2" id="KW-0238">DNA-binding</keyword>
<proteinExistence type="predicted"/>
<dbReference type="AlphaFoldDB" id="A0A2M9A549"/>
<dbReference type="InterPro" id="IPR051534">
    <property type="entry name" value="CBASS_pafABC_assoc_protein"/>
</dbReference>
<dbReference type="PANTHER" id="PTHR34580:SF1">
    <property type="entry name" value="PROTEIN PAFC"/>
    <property type="match status" value="1"/>
</dbReference>
<dbReference type="RefSeq" id="WP_241899431.1">
    <property type="nucleotide sequence ID" value="NZ_PGEX01000001.1"/>
</dbReference>
<accession>A0A2M9A549</accession>
<dbReference type="EMBL" id="PGEX01000001">
    <property type="protein sequence ID" value="PJJ40819.1"/>
    <property type="molecule type" value="Genomic_DNA"/>
</dbReference>
<dbReference type="PANTHER" id="PTHR34580">
    <property type="match status" value="1"/>
</dbReference>
<reference evidence="2 3" key="1">
    <citation type="submission" date="2017-11" db="EMBL/GenBank/DDBJ databases">
        <title>Animal gut microbial communities from fecal samples from Wisconsin, USA.</title>
        <authorList>
            <person name="Neumann A."/>
        </authorList>
    </citation>
    <scope>NUCLEOTIDE SEQUENCE [LARGE SCALE GENOMIC DNA]</scope>
    <source>
        <strain evidence="2 3">UWS3</strain>
    </source>
</reference>
<dbReference type="Pfam" id="PF25583">
    <property type="entry name" value="WCX"/>
    <property type="match status" value="1"/>
</dbReference>
<dbReference type="PROSITE" id="PS52050">
    <property type="entry name" value="WYL"/>
    <property type="match status" value="1"/>
</dbReference>
<gene>
    <name evidence="2" type="ORF">BGX16_0766</name>
</gene>
<organism evidence="2 3">
    <name type="scientific">Hallerella succinigenes</name>
    <dbReference type="NCBI Taxonomy" id="1896222"/>
    <lineage>
        <taxon>Bacteria</taxon>
        <taxon>Pseudomonadati</taxon>
        <taxon>Fibrobacterota</taxon>
        <taxon>Fibrobacteria</taxon>
        <taxon>Fibrobacterales</taxon>
        <taxon>Fibrobacteraceae</taxon>
        <taxon>Hallerella</taxon>
    </lineage>
</organism>
<evidence type="ECO:0000313" key="2">
    <source>
        <dbReference type="EMBL" id="PJJ40819.1"/>
    </source>
</evidence>
<evidence type="ECO:0000259" key="1">
    <source>
        <dbReference type="Pfam" id="PF25583"/>
    </source>
</evidence>
<sequence>MADITRADRVIQLFAILISNPSKSYSISDLMEALEIPEKERRNVQRDMNLLTSVNGGTYIRVIGDQRAFRYQSAIKSADKLLFPNFENTMLHFVFLQRIANMYPAASETVTDLLEKIRKSLPASEKKAVEQLAQDLNSRILFAGTPPMFEEDSSEKIKIILRAIHERRKILVTYISETGNIPHIRIPLMVILYQGEIYIGCESQTRPGDTYTLKFRRIQKVELTKETFQDNPKTLEMLRKRVQLGSAIFGPQDPKAEDVEIVFSSHALHYLEEKPFQRSMKVEKLRDGRLLVTMKALNDELLFRWVLSYADSAEVIKPIALRKKTP</sequence>
<protein>
    <submittedName>
        <fullName evidence="2">Putative DNA-binding transcriptional regulator YafY</fullName>
    </submittedName>
</protein>
<dbReference type="GO" id="GO:0003677">
    <property type="term" value="F:DNA binding"/>
    <property type="evidence" value="ECO:0007669"/>
    <property type="project" value="UniProtKB-KW"/>
</dbReference>
<feature type="domain" description="WCX" evidence="1">
    <location>
        <begin position="257"/>
        <end position="323"/>
    </location>
</feature>
<name>A0A2M9A549_9BACT</name>
<dbReference type="Proteomes" id="UP000231134">
    <property type="component" value="Unassembled WGS sequence"/>
</dbReference>